<dbReference type="InterPro" id="IPR009057">
    <property type="entry name" value="Homeodomain-like_sf"/>
</dbReference>
<dbReference type="SUPFAM" id="SSF51215">
    <property type="entry name" value="Regulatory protein AraC"/>
    <property type="match status" value="1"/>
</dbReference>
<organism evidence="5">
    <name type="scientific">Vibrio sp. HB236076</name>
    <dbReference type="NCBI Taxonomy" id="3232307"/>
    <lineage>
        <taxon>Bacteria</taxon>
        <taxon>Pseudomonadati</taxon>
        <taxon>Pseudomonadota</taxon>
        <taxon>Gammaproteobacteria</taxon>
        <taxon>Vibrionales</taxon>
        <taxon>Vibrionaceae</taxon>
        <taxon>Vibrio</taxon>
    </lineage>
</organism>
<dbReference type="GO" id="GO:0003700">
    <property type="term" value="F:DNA-binding transcription factor activity"/>
    <property type="evidence" value="ECO:0007669"/>
    <property type="project" value="InterPro"/>
</dbReference>
<dbReference type="InterPro" id="IPR037923">
    <property type="entry name" value="HTH-like"/>
</dbReference>
<evidence type="ECO:0000256" key="1">
    <source>
        <dbReference type="ARBA" id="ARBA00023015"/>
    </source>
</evidence>
<gene>
    <name evidence="5" type="ORF">AB0763_01720</name>
</gene>
<dbReference type="Pfam" id="PF12833">
    <property type="entry name" value="HTH_18"/>
    <property type="match status" value="1"/>
</dbReference>
<dbReference type="Pfam" id="PF02311">
    <property type="entry name" value="AraC_binding"/>
    <property type="match status" value="1"/>
</dbReference>
<dbReference type="SMART" id="SM00342">
    <property type="entry name" value="HTH_ARAC"/>
    <property type="match status" value="1"/>
</dbReference>
<dbReference type="InterPro" id="IPR003313">
    <property type="entry name" value="AraC-bd"/>
</dbReference>
<dbReference type="SUPFAM" id="SSF46689">
    <property type="entry name" value="Homeodomain-like"/>
    <property type="match status" value="1"/>
</dbReference>
<dbReference type="InterPro" id="IPR018060">
    <property type="entry name" value="HTH_AraC"/>
</dbReference>
<dbReference type="PANTHER" id="PTHR43280">
    <property type="entry name" value="ARAC-FAMILY TRANSCRIPTIONAL REGULATOR"/>
    <property type="match status" value="1"/>
</dbReference>
<proteinExistence type="predicted"/>
<dbReference type="PANTHER" id="PTHR43280:SF32">
    <property type="entry name" value="TRANSCRIPTIONAL REGULATORY PROTEIN"/>
    <property type="match status" value="1"/>
</dbReference>
<dbReference type="GO" id="GO:0043565">
    <property type="term" value="F:sequence-specific DNA binding"/>
    <property type="evidence" value="ECO:0007669"/>
    <property type="project" value="InterPro"/>
</dbReference>
<keyword evidence="1" id="KW-0805">Transcription regulation</keyword>
<accession>A0AB39HEA1</accession>
<reference evidence="5" key="1">
    <citation type="submission" date="2024-07" db="EMBL/GenBank/DDBJ databases">
        <title>Genome Analysis of a Potential Novel Vibrio Species Secreting pH- and Thermo-stable Alginate Lyase and its Application in Producing Alginate Oligosaccharides.</title>
        <authorList>
            <person name="Huang H."/>
            <person name="Bao K."/>
        </authorList>
    </citation>
    <scope>NUCLEOTIDE SEQUENCE</scope>
    <source>
        <strain evidence="5">HB236076</strain>
    </source>
</reference>
<dbReference type="EMBL" id="CP162601">
    <property type="protein sequence ID" value="XDK25393.1"/>
    <property type="molecule type" value="Genomic_DNA"/>
</dbReference>
<evidence type="ECO:0000256" key="2">
    <source>
        <dbReference type="ARBA" id="ARBA00023125"/>
    </source>
</evidence>
<protein>
    <submittedName>
        <fullName evidence="5">Helix-turn-helix domain-containing protein</fullName>
    </submittedName>
</protein>
<evidence type="ECO:0000256" key="3">
    <source>
        <dbReference type="ARBA" id="ARBA00023163"/>
    </source>
</evidence>
<keyword evidence="2" id="KW-0238">DNA-binding</keyword>
<sequence>MKTRQLVNIDSLAALCDLCGLPKPAHAHIALIDVKRVKSTMDMSKVKFSLPFYVIVLEEGVSADSRILYGQKTYDFNHGTLAFLEPGQVFALEQATLDNMTGWWLVFHPEYLSGYPLATQITHYNFFSYSVHEALHLSRGELQSIYAIFEQILCECETIHDAFTHNVIISQIGLLLHYSNRFYHRQFATRQPQGNDYLLRFETLLDCYFNESLEHSGVPTVQEISQRMNLSANYLSDMLRELTGLSTQQHIHQRLIERAKNLLSTTDLSVYAIAYQLGFEHPQSFCRLFKNKTNLTPIGYRKLRQSPSI</sequence>
<evidence type="ECO:0000313" key="5">
    <source>
        <dbReference type="EMBL" id="XDK25393.1"/>
    </source>
</evidence>
<dbReference type="AlphaFoldDB" id="A0AB39HEA1"/>
<evidence type="ECO:0000259" key="4">
    <source>
        <dbReference type="PROSITE" id="PS01124"/>
    </source>
</evidence>
<dbReference type="KEGG" id="vih:AB0763_01720"/>
<keyword evidence="3" id="KW-0804">Transcription</keyword>
<dbReference type="Gene3D" id="1.10.10.60">
    <property type="entry name" value="Homeodomain-like"/>
    <property type="match status" value="2"/>
</dbReference>
<name>A0AB39HEA1_9VIBR</name>
<dbReference type="RefSeq" id="WP_306102142.1">
    <property type="nucleotide sequence ID" value="NZ_CP162601.1"/>
</dbReference>
<dbReference type="PROSITE" id="PS01124">
    <property type="entry name" value="HTH_ARAC_FAMILY_2"/>
    <property type="match status" value="1"/>
</dbReference>
<feature type="domain" description="HTH araC/xylS-type" evidence="4">
    <location>
        <begin position="203"/>
        <end position="303"/>
    </location>
</feature>